<evidence type="ECO:0000256" key="1">
    <source>
        <dbReference type="SAM" id="MobiDB-lite"/>
    </source>
</evidence>
<feature type="region of interest" description="Disordered" evidence="1">
    <location>
        <begin position="68"/>
        <end position="109"/>
    </location>
</feature>
<keyword evidence="4" id="KW-1185">Reference proteome</keyword>
<feature type="compositionally biased region" description="Low complexity" evidence="1">
    <location>
        <begin position="72"/>
        <end position="104"/>
    </location>
</feature>
<comment type="caution">
    <text evidence="3">The sequence shown here is derived from an EMBL/GenBank/DDBJ whole genome shotgun (WGS) entry which is preliminary data.</text>
</comment>
<dbReference type="InterPro" id="IPR019302">
    <property type="entry name" value="CAP12/PCTIR_TIR_dom"/>
</dbReference>
<organism evidence="3 4">
    <name type="scientific">Microbacterium candidum</name>
    <dbReference type="NCBI Taxonomy" id="3041922"/>
    <lineage>
        <taxon>Bacteria</taxon>
        <taxon>Bacillati</taxon>
        <taxon>Actinomycetota</taxon>
        <taxon>Actinomycetes</taxon>
        <taxon>Micrococcales</taxon>
        <taxon>Microbacteriaceae</taxon>
        <taxon>Microbacterium</taxon>
    </lineage>
</organism>
<reference evidence="3 4" key="1">
    <citation type="submission" date="2023-06" db="EMBL/GenBank/DDBJ databases">
        <title>Microbacterium sp. nov., isolated from a waste landfill.</title>
        <authorList>
            <person name="Wen W."/>
        </authorList>
    </citation>
    <scope>NUCLEOTIDE SEQUENCE [LARGE SCALE GENOMIC DNA]</scope>
    <source>
        <strain evidence="3 4">ASV49</strain>
    </source>
</reference>
<name>A0ABT7MX68_9MICO</name>
<evidence type="ECO:0000313" key="4">
    <source>
        <dbReference type="Proteomes" id="UP001235064"/>
    </source>
</evidence>
<feature type="domain" description="CD-NTase-associated protein 12/Pycsar effector protein TIR" evidence="2">
    <location>
        <begin position="110"/>
        <end position="240"/>
    </location>
</feature>
<accession>A0ABT7MX68</accession>
<evidence type="ECO:0000259" key="2">
    <source>
        <dbReference type="Pfam" id="PF10137"/>
    </source>
</evidence>
<gene>
    <name evidence="3" type="ORF">QSV35_06815</name>
</gene>
<evidence type="ECO:0000313" key="3">
    <source>
        <dbReference type="EMBL" id="MDL9979037.1"/>
    </source>
</evidence>
<dbReference type="RefSeq" id="WP_286287912.1">
    <property type="nucleotide sequence ID" value="NZ_JASXSZ010000002.1"/>
</dbReference>
<sequence>MADGIAIRRLIREKTGFTARHVDRLVHAKMQSDLLSRDEASMALAVEKKVNINKYVDDSDWVTLRGAQRGKPTAAPSAGAASARPARAVSASASASRATRTSPSKPGRTVMVVYGRDSDAKKAMFEFLESLDLKPMSWTQGISQTKVANPSVRQIVEALFAKAVAVVVLLTPDDEARLKPQFHKKNDPAHEKQLTGQARPNVLFEAGMAMSSHPERTVLTQIGDVKPFTDVGGIHITHLNNSIETRRELATKLKNAKCQVDMDSDKWREAGNFEPEEDEK</sequence>
<dbReference type="Pfam" id="PF10137">
    <property type="entry name" value="CAP12-PCTIR_TIR"/>
    <property type="match status" value="1"/>
</dbReference>
<protein>
    <submittedName>
        <fullName evidence="3">Nucleotide-binding protein</fullName>
    </submittedName>
</protein>
<proteinExistence type="predicted"/>
<dbReference type="Proteomes" id="UP001235064">
    <property type="component" value="Unassembled WGS sequence"/>
</dbReference>
<dbReference type="EMBL" id="JASXSZ010000002">
    <property type="protein sequence ID" value="MDL9979037.1"/>
    <property type="molecule type" value="Genomic_DNA"/>
</dbReference>